<dbReference type="Pfam" id="PF00672">
    <property type="entry name" value="HAMP"/>
    <property type="match status" value="1"/>
</dbReference>
<keyword evidence="5" id="KW-1133">Transmembrane helix</keyword>
<proteinExistence type="inferred from homology"/>
<feature type="transmembrane region" description="Helical" evidence="5">
    <location>
        <begin position="296"/>
        <end position="316"/>
    </location>
</feature>
<evidence type="ECO:0000256" key="5">
    <source>
        <dbReference type="SAM" id="Phobius"/>
    </source>
</evidence>
<sequence>MAKHKKNKFFNLKDKSVLFKIIFSTIITLTIVTVITQTFLYNYVEDVVYNMELEKMENAHTTVYDTFTSASLTNEKAHEVIDANNVSIAQGIARLLGTSEYNVEDINQLAKEMNVEDVHIINDNGIVDYSTNYDFVGFNLNNDEAYSERLNAINGETIIEDAPYIGRELIQYISVPRVDEAGMIVVEFSSEPHLELFEMSSPQYSIGQTSIGETGLVMAFNADGDIKVHTDDSLLRTFIQNEDFLREVIVNQSGRINFTENDREYFGIYERRQGLYIVAALGVEEVSERIWQVQRLSLLFAVISLLLMVLAVYAVYKKFISKRIKTLLKEFKLVSQGDLTRSIPVKSKDEMGDIFDSFNHTMCNMRNLIGDVYKYADIVTSNSEELTASSQQISTISQEIANVIEDIATSAVDQAEDVKNGSNKSDELEKRTQVLSELSYKLTDLSKKMEGLKDKGLQNNELLIEKTKSSNESVESVFNMVRETNESAKKIGDIINVIDAIASQTSLLALNASIESARAGEAGKGFAVVSEEIKQLAEQSAQSAQDIQELIKELQNKSTKTVETMNGVKELIEAQSITIEGNKDIFSDLANEIEVSRESIKDLDQLESQIIANKTEIVDVLHKLARIAEDNASSTEEVSATTEEQTSSIEEVANSSNNLSDLAVKLKAIINQFKI</sequence>
<evidence type="ECO:0000256" key="1">
    <source>
        <dbReference type="ARBA" id="ARBA00023224"/>
    </source>
</evidence>
<dbReference type="PANTHER" id="PTHR32089">
    <property type="entry name" value="METHYL-ACCEPTING CHEMOTAXIS PROTEIN MCPB"/>
    <property type="match status" value="1"/>
</dbReference>
<evidence type="ECO:0000256" key="2">
    <source>
        <dbReference type="ARBA" id="ARBA00029447"/>
    </source>
</evidence>
<dbReference type="Pfam" id="PF00015">
    <property type="entry name" value="MCPsignal"/>
    <property type="match status" value="1"/>
</dbReference>
<dbReference type="CDD" id="cd18774">
    <property type="entry name" value="PDC2_HK_sensor"/>
    <property type="match status" value="1"/>
</dbReference>
<dbReference type="SUPFAM" id="SSF58104">
    <property type="entry name" value="Methyl-accepting chemotaxis protein (MCP) signaling domain"/>
    <property type="match status" value="1"/>
</dbReference>
<evidence type="ECO:0000259" key="6">
    <source>
        <dbReference type="PROSITE" id="PS50111"/>
    </source>
</evidence>
<dbReference type="EMBL" id="SMGQ01000015">
    <property type="protein sequence ID" value="TCK90508.1"/>
    <property type="molecule type" value="Genomic_DNA"/>
</dbReference>
<dbReference type="GO" id="GO:0016020">
    <property type="term" value="C:membrane"/>
    <property type="evidence" value="ECO:0007669"/>
    <property type="project" value="InterPro"/>
</dbReference>
<dbReference type="GO" id="GO:0007165">
    <property type="term" value="P:signal transduction"/>
    <property type="evidence" value="ECO:0007669"/>
    <property type="project" value="UniProtKB-KW"/>
</dbReference>
<evidence type="ECO:0000313" key="8">
    <source>
        <dbReference type="EMBL" id="TCK90508.1"/>
    </source>
</evidence>
<keyword evidence="9" id="KW-1185">Reference proteome</keyword>
<gene>
    <name evidence="8" type="ORF">EDC19_2277</name>
</gene>
<protein>
    <submittedName>
        <fullName evidence="8">Methyl-accepting chemotaxis protein</fullName>
    </submittedName>
</protein>
<keyword evidence="1 3" id="KW-0807">Transducer</keyword>
<dbReference type="AlphaFoldDB" id="A0A4R1MDB8"/>
<feature type="domain" description="Methyl-accepting transducer" evidence="6">
    <location>
        <begin position="389"/>
        <end position="660"/>
    </location>
</feature>
<reference evidence="8 9" key="1">
    <citation type="submission" date="2019-03" db="EMBL/GenBank/DDBJ databases">
        <title>Genomic Encyclopedia of Type Strains, Phase IV (KMG-IV): sequencing the most valuable type-strain genomes for metagenomic binning, comparative biology and taxonomic classification.</title>
        <authorList>
            <person name="Goeker M."/>
        </authorList>
    </citation>
    <scope>NUCLEOTIDE SEQUENCE [LARGE SCALE GENOMIC DNA]</scope>
    <source>
        <strain evidence="8 9">DSM 24176</strain>
    </source>
</reference>
<dbReference type="Gene3D" id="6.10.340.10">
    <property type="match status" value="1"/>
</dbReference>
<organism evidence="8 9">
    <name type="scientific">Natranaerovirga hydrolytica</name>
    <dbReference type="NCBI Taxonomy" id="680378"/>
    <lineage>
        <taxon>Bacteria</taxon>
        <taxon>Bacillati</taxon>
        <taxon>Bacillota</taxon>
        <taxon>Clostridia</taxon>
        <taxon>Lachnospirales</taxon>
        <taxon>Natranaerovirgaceae</taxon>
        <taxon>Natranaerovirga</taxon>
    </lineage>
</organism>
<dbReference type="PROSITE" id="PS50111">
    <property type="entry name" value="CHEMOTAXIS_TRANSDUC_2"/>
    <property type="match status" value="1"/>
</dbReference>
<feature type="transmembrane region" description="Helical" evidence="5">
    <location>
        <begin position="21"/>
        <end position="44"/>
    </location>
</feature>
<dbReference type="PROSITE" id="PS50885">
    <property type="entry name" value="HAMP"/>
    <property type="match status" value="1"/>
</dbReference>
<dbReference type="SMART" id="SM00283">
    <property type="entry name" value="MA"/>
    <property type="match status" value="1"/>
</dbReference>
<evidence type="ECO:0000313" key="9">
    <source>
        <dbReference type="Proteomes" id="UP000294545"/>
    </source>
</evidence>
<dbReference type="RefSeq" id="WP_132282959.1">
    <property type="nucleotide sequence ID" value="NZ_SMGQ01000015.1"/>
</dbReference>
<dbReference type="PANTHER" id="PTHR32089:SF112">
    <property type="entry name" value="LYSOZYME-LIKE PROTEIN-RELATED"/>
    <property type="match status" value="1"/>
</dbReference>
<keyword evidence="5" id="KW-0472">Membrane</keyword>
<dbReference type="CDD" id="cd18773">
    <property type="entry name" value="PDC1_HK_sensor"/>
    <property type="match status" value="1"/>
</dbReference>
<dbReference type="Proteomes" id="UP000294545">
    <property type="component" value="Unassembled WGS sequence"/>
</dbReference>
<evidence type="ECO:0000256" key="4">
    <source>
        <dbReference type="SAM" id="MobiDB-lite"/>
    </source>
</evidence>
<dbReference type="Gene3D" id="1.10.287.950">
    <property type="entry name" value="Methyl-accepting chemotaxis protein"/>
    <property type="match status" value="1"/>
</dbReference>
<dbReference type="CDD" id="cd06225">
    <property type="entry name" value="HAMP"/>
    <property type="match status" value="1"/>
</dbReference>
<accession>A0A4R1MDB8</accession>
<keyword evidence="5" id="KW-0812">Transmembrane</keyword>
<comment type="caution">
    <text evidence="8">The sequence shown here is derived from an EMBL/GenBank/DDBJ whole genome shotgun (WGS) entry which is preliminary data.</text>
</comment>
<dbReference type="InterPro" id="IPR004089">
    <property type="entry name" value="MCPsignal_dom"/>
</dbReference>
<evidence type="ECO:0000256" key="3">
    <source>
        <dbReference type="PROSITE-ProRule" id="PRU00284"/>
    </source>
</evidence>
<feature type="compositionally biased region" description="Low complexity" evidence="4">
    <location>
        <begin position="633"/>
        <end position="648"/>
    </location>
</feature>
<dbReference type="OrthoDB" id="369336at2"/>
<dbReference type="SMART" id="SM00304">
    <property type="entry name" value="HAMP"/>
    <property type="match status" value="1"/>
</dbReference>
<comment type="similarity">
    <text evidence="2">Belongs to the methyl-accepting chemotaxis (MCP) protein family.</text>
</comment>
<feature type="domain" description="HAMP" evidence="7">
    <location>
        <begin position="318"/>
        <end position="370"/>
    </location>
</feature>
<dbReference type="InterPro" id="IPR003660">
    <property type="entry name" value="HAMP_dom"/>
</dbReference>
<name>A0A4R1MDB8_9FIRM</name>
<evidence type="ECO:0000259" key="7">
    <source>
        <dbReference type="PROSITE" id="PS50885"/>
    </source>
</evidence>
<feature type="region of interest" description="Disordered" evidence="4">
    <location>
        <begin position="632"/>
        <end position="652"/>
    </location>
</feature>